<dbReference type="InterPro" id="IPR012338">
    <property type="entry name" value="Beta-lactam/transpept-like"/>
</dbReference>
<dbReference type="Proteomes" id="UP000030185">
    <property type="component" value="Unassembled WGS sequence"/>
</dbReference>
<dbReference type="RefSeq" id="WP_045467171.1">
    <property type="nucleotide sequence ID" value="NZ_BBLT01000009.1"/>
</dbReference>
<comment type="caution">
    <text evidence="2">The sequence shown here is derived from an EMBL/GenBank/DDBJ whole genome shotgun (WGS) entry which is preliminary data.</text>
</comment>
<dbReference type="OrthoDB" id="1185352at2"/>
<sequence length="340" mass="38500">MKQLFIIFLSVFTISCQSQNKLKLEELETIPGLYSTIVLQNDTVAFRKFYNGKDDDTYFHIHSETKSIMALLIGIAIDKGYIKNVDQFISDFYPVILDDTSMLKKQITIRHLLNQNSGLAAIEWPNAMCDQWLNSPNPSLFLLSLPMDAVPGSKYSYSTPASHLLSGIITKASGMETAYFADKYLLNPLGITDHKWVKLRDGFYDGGGTAVQFKTDDMLKIARLILNKGTHKGKVLISQKYLEQVFSKDKKIKAPWGLKNSNYNFCWYTTEYESYEVRYAIGYGGQFIFIIPALNTAIAVNHDTRVSNPNRQSDVFLEKSFPVIFKKVLAASGRRTSEGE</sequence>
<dbReference type="InterPro" id="IPR050789">
    <property type="entry name" value="Diverse_Enzym_Activities"/>
</dbReference>
<protein>
    <recommendedName>
        <fullName evidence="1">Beta-lactamase-related domain-containing protein</fullName>
    </recommendedName>
</protein>
<dbReference type="PROSITE" id="PS51257">
    <property type="entry name" value="PROKAR_LIPOPROTEIN"/>
    <property type="match status" value="1"/>
</dbReference>
<evidence type="ECO:0000313" key="3">
    <source>
        <dbReference type="Proteomes" id="UP000030185"/>
    </source>
</evidence>
<feature type="domain" description="Beta-lactamase-related" evidence="1">
    <location>
        <begin position="26"/>
        <end position="314"/>
    </location>
</feature>
<dbReference type="Gene3D" id="3.40.710.10">
    <property type="entry name" value="DD-peptidase/beta-lactamase superfamily"/>
    <property type="match status" value="1"/>
</dbReference>
<evidence type="ECO:0000313" key="2">
    <source>
        <dbReference type="EMBL" id="GAL86747.1"/>
    </source>
</evidence>
<dbReference type="STRING" id="153721.MYP_3977"/>
<dbReference type="Pfam" id="PF00144">
    <property type="entry name" value="Beta-lactamase"/>
    <property type="match status" value="1"/>
</dbReference>
<gene>
    <name evidence="2" type="ORF">MYP_3977</name>
</gene>
<dbReference type="EMBL" id="BBLT01000009">
    <property type="protein sequence ID" value="GAL86747.1"/>
    <property type="molecule type" value="Genomic_DNA"/>
</dbReference>
<name>A0A098LKC2_9BACT</name>
<keyword evidence="3" id="KW-1185">Reference proteome</keyword>
<dbReference type="eggNOG" id="COG1680">
    <property type="taxonomic scope" value="Bacteria"/>
</dbReference>
<dbReference type="InterPro" id="IPR001466">
    <property type="entry name" value="Beta-lactam-related"/>
</dbReference>
<reference evidence="2 3" key="1">
    <citation type="submission" date="2014-09" db="EMBL/GenBank/DDBJ databases">
        <title>Sporocytophaga myxococcoides PG-01 genome sequencing.</title>
        <authorList>
            <person name="Liu L."/>
            <person name="Gao P.J."/>
            <person name="Chen G.J."/>
            <person name="Wang L.S."/>
        </authorList>
    </citation>
    <scope>NUCLEOTIDE SEQUENCE [LARGE SCALE GENOMIC DNA]</scope>
    <source>
        <strain evidence="2 3">PG-01</strain>
    </source>
</reference>
<dbReference type="PANTHER" id="PTHR43283">
    <property type="entry name" value="BETA-LACTAMASE-RELATED"/>
    <property type="match status" value="1"/>
</dbReference>
<dbReference type="AlphaFoldDB" id="A0A098LKC2"/>
<evidence type="ECO:0000259" key="1">
    <source>
        <dbReference type="Pfam" id="PF00144"/>
    </source>
</evidence>
<organism evidence="2 3">
    <name type="scientific">Sporocytophaga myxococcoides</name>
    <dbReference type="NCBI Taxonomy" id="153721"/>
    <lineage>
        <taxon>Bacteria</taxon>
        <taxon>Pseudomonadati</taxon>
        <taxon>Bacteroidota</taxon>
        <taxon>Cytophagia</taxon>
        <taxon>Cytophagales</taxon>
        <taxon>Cytophagaceae</taxon>
        <taxon>Sporocytophaga</taxon>
    </lineage>
</organism>
<dbReference type="SUPFAM" id="SSF56601">
    <property type="entry name" value="beta-lactamase/transpeptidase-like"/>
    <property type="match status" value="1"/>
</dbReference>
<dbReference type="PANTHER" id="PTHR43283:SF7">
    <property type="entry name" value="BETA-LACTAMASE-RELATED DOMAIN-CONTAINING PROTEIN"/>
    <property type="match status" value="1"/>
</dbReference>
<proteinExistence type="predicted"/>
<accession>A0A098LKC2</accession>